<reference evidence="8" key="1">
    <citation type="submission" date="2016-10" db="EMBL/GenBank/DDBJ databases">
        <authorList>
            <person name="de Groot N.N."/>
        </authorList>
    </citation>
    <scope>NUCLEOTIDE SEQUENCE [LARGE SCALE GENOMIC DNA]</scope>
    <source>
        <strain evidence="7">DSM 22619</strain>
        <strain evidence="8">DSM 22620</strain>
    </source>
</reference>
<dbReference type="PANTHER" id="PTHR37831">
    <property type="entry name" value="D-RIBOSE PYRANASE"/>
    <property type="match status" value="1"/>
</dbReference>
<comment type="subcellular location">
    <subcellularLocation>
        <location evidence="6">Cytoplasm</location>
    </subcellularLocation>
</comment>
<evidence type="ECO:0000256" key="3">
    <source>
        <dbReference type="ARBA" id="ARBA00022490"/>
    </source>
</evidence>
<dbReference type="InterPro" id="IPR023064">
    <property type="entry name" value="D-ribose_pyranase"/>
</dbReference>
<dbReference type="GeneID" id="78499705"/>
<comment type="pathway">
    <text evidence="6">Carbohydrate metabolism; D-ribose degradation; D-ribose 5-phosphate from beta-D-ribopyranose: step 1/2.</text>
</comment>
<evidence type="ECO:0000313" key="7">
    <source>
        <dbReference type="EMBL" id="SDC05194.1"/>
    </source>
</evidence>
<dbReference type="EC" id="5.4.99.62" evidence="2 6"/>
<dbReference type="Gene3D" id="3.40.1650.10">
    <property type="entry name" value="RbsD-like domain"/>
    <property type="match status" value="1"/>
</dbReference>
<keyword evidence="9" id="KW-1185">Reference proteome</keyword>
<sequence>MKKSGIINAQLAGLLAGLGHKDTYMIADAGMPIPRGVEIVDLAVVGGVPTFRQVMDAIADECVFEHYTLAEEIKEANPELHAYVQEKLEGVEHDYVPHVELKRMEASCKFVIRTGEFSPYPNVLLTAACAF</sequence>
<dbReference type="InterPro" id="IPR007721">
    <property type="entry name" value="RbsD_FucU"/>
</dbReference>
<dbReference type="Pfam" id="PF05025">
    <property type="entry name" value="RbsD_FucU"/>
    <property type="match status" value="1"/>
</dbReference>
<dbReference type="GO" id="GO:0048029">
    <property type="term" value="F:monosaccharide binding"/>
    <property type="evidence" value="ECO:0007669"/>
    <property type="project" value="InterPro"/>
</dbReference>
<name>A0A1H1KVK6_9ACTN</name>
<comment type="subunit">
    <text evidence="6">Homodecamer.</text>
</comment>
<evidence type="ECO:0000313" key="9">
    <source>
        <dbReference type="Proteomes" id="UP000198528"/>
    </source>
</evidence>
<dbReference type="Proteomes" id="UP000199480">
    <property type="component" value="Chromosome I"/>
</dbReference>
<comment type="caution">
    <text evidence="6">Lacks conserved residue(s) required for the propagation of feature annotation.</text>
</comment>
<gene>
    <name evidence="6" type="primary">rbsD</name>
    <name evidence="7" type="ORF">SAMN04487824_102153</name>
    <name evidence="8" type="ORF">SAMN04489857_0326</name>
</gene>
<dbReference type="OrthoDB" id="9805009at2"/>
<organism evidence="8 10">
    <name type="scientific">Parafannyhessea umbonata</name>
    <dbReference type="NCBI Taxonomy" id="604330"/>
    <lineage>
        <taxon>Bacteria</taxon>
        <taxon>Bacillati</taxon>
        <taxon>Actinomycetota</taxon>
        <taxon>Coriobacteriia</taxon>
        <taxon>Coriobacteriales</taxon>
        <taxon>Atopobiaceae</taxon>
        <taxon>Parafannyhessea</taxon>
    </lineage>
</organism>
<dbReference type="EMBL" id="LT629759">
    <property type="protein sequence ID" value="SDR65805.1"/>
    <property type="molecule type" value="Genomic_DNA"/>
</dbReference>
<dbReference type="HAMAP" id="MF_01661">
    <property type="entry name" value="D_rib_pyranase"/>
    <property type="match status" value="1"/>
</dbReference>
<dbReference type="RefSeq" id="WP_090844976.1">
    <property type="nucleotide sequence ID" value="NZ_FMZL01000002.1"/>
</dbReference>
<dbReference type="GO" id="GO:0019303">
    <property type="term" value="P:D-ribose catabolic process"/>
    <property type="evidence" value="ECO:0007669"/>
    <property type="project" value="UniProtKB-UniRule"/>
</dbReference>
<dbReference type="UniPathway" id="UPA00916">
    <property type="reaction ID" value="UER00888"/>
</dbReference>
<feature type="active site" description="Proton donor" evidence="6">
    <location>
        <position position="20"/>
    </location>
</feature>
<dbReference type="SUPFAM" id="SSF102546">
    <property type="entry name" value="RbsD-like"/>
    <property type="match status" value="1"/>
</dbReference>
<dbReference type="GO" id="GO:0016872">
    <property type="term" value="F:intramolecular lyase activity"/>
    <property type="evidence" value="ECO:0007669"/>
    <property type="project" value="UniProtKB-UniRule"/>
</dbReference>
<keyword evidence="3 6" id="KW-0963">Cytoplasm</keyword>
<evidence type="ECO:0000313" key="8">
    <source>
        <dbReference type="EMBL" id="SDR65805.1"/>
    </source>
</evidence>
<dbReference type="AlphaFoldDB" id="A0A1H1KVK6"/>
<dbReference type="GO" id="GO:0062193">
    <property type="term" value="F:D-ribose pyranase activity"/>
    <property type="evidence" value="ECO:0007669"/>
    <property type="project" value="UniProtKB-EC"/>
</dbReference>
<dbReference type="STRING" id="604330.SAMN04489857_0326"/>
<evidence type="ECO:0000256" key="6">
    <source>
        <dbReference type="HAMAP-Rule" id="MF_01661"/>
    </source>
</evidence>
<dbReference type="Proteomes" id="UP000198528">
    <property type="component" value="Unassembled WGS sequence"/>
</dbReference>
<comment type="catalytic activity">
    <reaction evidence="1 6">
        <text>beta-D-ribopyranose = beta-D-ribofuranose</text>
        <dbReference type="Rhea" id="RHEA:25432"/>
        <dbReference type="ChEBI" id="CHEBI:27476"/>
        <dbReference type="ChEBI" id="CHEBI:47002"/>
        <dbReference type="EC" id="5.4.99.62"/>
    </reaction>
</comment>
<evidence type="ECO:0000256" key="1">
    <source>
        <dbReference type="ARBA" id="ARBA00000223"/>
    </source>
</evidence>
<evidence type="ECO:0000313" key="10">
    <source>
        <dbReference type="Proteomes" id="UP000199480"/>
    </source>
</evidence>
<reference evidence="9 10" key="2">
    <citation type="submission" date="2016-10" db="EMBL/GenBank/DDBJ databases">
        <authorList>
            <person name="Varghese N."/>
            <person name="Submissions S."/>
        </authorList>
    </citation>
    <scope>NUCLEOTIDE SEQUENCE [LARGE SCALE GENOMIC DNA]</scope>
    <source>
        <strain evidence="9">DSM 22619</strain>
        <strain evidence="10">DSM 22620</strain>
    </source>
</reference>
<dbReference type="PANTHER" id="PTHR37831:SF1">
    <property type="entry name" value="D-RIBOSE PYRANASE"/>
    <property type="match status" value="1"/>
</dbReference>
<accession>A0A1H1KVK6</accession>
<feature type="binding site" evidence="6">
    <location>
        <position position="98"/>
    </location>
    <ligand>
        <name>substrate</name>
    </ligand>
</feature>
<keyword evidence="5 6" id="KW-0119">Carbohydrate metabolism</keyword>
<comment type="function">
    <text evidence="6">Catalyzes the interconversion of beta-pyran and beta-furan forms of D-ribose.</text>
</comment>
<feature type="binding site" evidence="6">
    <location>
        <position position="28"/>
    </location>
    <ligand>
        <name>substrate</name>
    </ligand>
</feature>
<comment type="similarity">
    <text evidence="6">Belongs to the RbsD / FucU family. RbsD subfamily.</text>
</comment>
<keyword evidence="4 6" id="KW-0413">Isomerase</keyword>
<dbReference type="NCBIfam" id="NF008761">
    <property type="entry name" value="PRK11797.1"/>
    <property type="match status" value="1"/>
</dbReference>
<dbReference type="GO" id="GO:0005829">
    <property type="term" value="C:cytosol"/>
    <property type="evidence" value="ECO:0007669"/>
    <property type="project" value="TreeGrafter"/>
</dbReference>
<evidence type="ECO:0000256" key="4">
    <source>
        <dbReference type="ARBA" id="ARBA00023235"/>
    </source>
</evidence>
<evidence type="ECO:0000256" key="2">
    <source>
        <dbReference type="ARBA" id="ARBA00012862"/>
    </source>
</evidence>
<dbReference type="EMBL" id="FMZL01000002">
    <property type="protein sequence ID" value="SDC05194.1"/>
    <property type="molecule type" value="Genomic_DNA"/>
</dbReference>
<proteinExistence type="inferred from homology"/>
<evidence type="ECO:0000256" key="5">
    <source>
        <dbReference type="ARBA" id="ARBA00023277"/>
    </source>
</evidence>
<protein>
    <recommendedName>
        <fullName evidence="2 6">D-ribose pyranase</fullName>
        <ecNumber evidence="2 6">5.4.99.62</ecNumber>
    </recommendedName>
</protein>
<dbReference type="InterPro" id="IPR023750">
    <property type="entry name" value="RbsD-like_sf"/>
</dbReference>